<sequence length="441" mass="47100">MSRPWVYDIRTEHAALTTTGGRVWNAARRLCSFLEEVGPDLGLFRPGLKVLELGAGLGWLGMTLARNLPAAEVVVLTEQEEGRGLDWLRHNLALNTHLPGMRVVRAEPCDWRQYYDRAQRAGSTDDFQRPLLQVQDQDRLDLDLDLNSQSTPREGGPDQETWSEGVATAGGGGGGTSGGNGVVAGYVNRGGAASRDAAGSYCCGEGIASASASAAGGSGSGGGGGGCCLHALQWDLILGSDLVYNSVGAECLPRTHKGPHPPWMQPRVMRALAGPDTRILYCHTKHRFDTHDMQCPISGFSDVPYGYFPPIHTHEGKTTKLPSPDSNAAAATAELWVSWEVVYGNGGQPPSSRPPPGQRIKFFQLISRLPLSTHFFSELALCGLDCREVREPNVPTPPPSPPPLTELFPEMRIAVYDIGLAAPQPPTAVAGPEPDWGLGGG</sequence>
<dbReference type="InterPro" id="IPR029063">
    <property type="entry name" value="SAM-dependent_MTases_sf"/>
</dbReference>
<dbReference type="PANTHER" id="PTHR14614:SF132">
    <property type="entry name" value="PROTEIN-LYSINE METHYLTRANSFERASE C42C1.13"/>
    <property type="match status" value="1"/>
</dbReference>
<gene>
    <name evidence="2" type="ORF">VOLCADRAFT_100272</name>
</gene>
<dbReference type="EMBL" id="GL378432">
    <property type="protein sequence ID" value="EFJ39977.1"/>
    <property type="molecule type" value="Genomic_DNA"/>
</dbReference>
<dbReference type="SUPFAM" id="SSF53335">
    <property type="entry name" value="S-adenosyl-L-methionine-dependent methyltransferases"/>
    <property type="match status" value="1"/>
</dbReference>
<organism evidence="3">
    <name type="scientific">Volvox carteri f. nagariensis</name>
    <dbReference type="NCBI Taxonomy" id="3068"/>
    <lineage>
        <taxon>Eukaryota</taxon>
        <taxon>Viridiplantae</taxon>
        <taxon>Chlorophyta</taxon>
        <taxon>core chlorophytes</taxon>
        <taxon>Chlorophyceae</taxon>
        <taxon>CS clade</taxon>
        <taxon>Chlamydomonadales</taxon>
        <taxon>Volvocaceae</taxon>
        <taxon>Volvox</taxon>
    </lineage>
</organism>
<proteinExistence type="predicted"/>
<dbReference type="GeneID" id="9625626"/>
<dbReference type="RefSeq" id="XP_002958942.1">
    <property type="nucleotide sequence ID" value="XM_002958896.1"/>
</dbReference>
<accession>D8UJV9</accession>
<keyword evidence="3" id="KW-1185">Reference proteome</keyword>
<dbReference type="Proteomes" id="UP000001058">
    <property type="component" value="Unassembled WGS sequence"/>
</dbReference>
<evidence type="ECO:0000313" key="3">
    <source>
        <dbReference type="Proteomes" id="UP000001058"/>
    </source>
</evidence>
<dbReference type="AlphaFoldDB" id="D8UJV9"/>
<dbReference type="STRING" id="3068.D8UJV9"/>
<evidence type="ECO:0000256" key="1">
    <source>
        <dbReference type="SAM" id="MobiDB-lite"/>
    </source>
</evidence>
<dbReference type="PANTHER" id="PTHR14614">
    <property type="entry name" value="HEPATOCELLULAR CARCINOMA-ASSOCIATED ANTIGEN"/>
    <property type="match status" value="1"/>
</dbReference>
<dbReference type="InParanoid" id="D8UJV9"/>
<dbReference type="OrthoDB" id="46564at2759"/>
<dbReference type="InterPro" id="IPR019410">
    <property type="entry name" value="Methyltransf_16"/>
</dbReference>
<dbReference type="KEGG" id="vcn:VOLCADRAFT_100272"/>
<dbReference type="eggNOG" id="ENOG502SE9I">
    <property type="taxonomic scope" value="Eukaryota"/>
</dbReference>
<evidence type="ECO:0000313" key="2">
    <source>
        <dbReference type="EMBL" id="EFJ39977.1"/>
    </source>
</evidence>
<reference evidence="2 3" key="1">
    <citation type="journal article" date="2010" name="Science">
        <title>Genomic analysis of organismal complexity in the multicellular green alga Volvox carteri.</title>
        <authorList>
            <person name="Prochnik S.E."/>
            <person name="Umen J."/>
            <person name="Nedelcu A.M."/>
            <person name="Hallmann A."/>
            <person name="Miller S.M."/>
            <person name="Nishii I."/>
            <person name="Ferris P."/>
            <person name="Kuo A."/>
            <person name="Mitros T."/>
            <person name="Fritz-Laylin L.K."/>
            <person name="Hellsten U."/>
            <person name="Chapman J."/>
            <person name="Simakov O."/>
            <person name="Rensing S.A."/>
            <person name="Terry A."/>
            <person name="Pangilinan J."/>
            <person name="Kapitonov V."/>
            <person name="Jurka J."/>
            <person name="Salamov A."/>
            <person name="Shapiro H."/>
            <person name="Schmutz J."/>
            <person name="Grimwood J."/>
            <person name="Lindquist E."/>
            <person name="Lucas S."/>
            <person name="Grigoriev I.V."/>
            <person name="Schmitt R."/>
            <person name="Kirk D."/>
            <person name="Rokhsar D.S."/>
        </authorList>
    </citation>
    <scope>NUCLEOTIDE SEQUENCE [LARGE SCALE GENOMIC DNA]</scope>
    <source>
        <strain evidence="3">f. Nagariensis / Eve</strain>
    </source>
</reference>
<dbReference type="Gene3D" id="3.40.50.150">
    <property type="entry name" value="Vaccinia Virus protein VP39"/>
    <property type="match status" value="1"/>
</dbReference>
<feature type="region of interest" description="Disordered" evidence="1">
    <location>
        <begin position="146"/>
        <end position="174"/>
    </location>
</feature>
<protein>
    <submittedName>
        <fullName evidence="2">Uncharacterized protein</fullName>
    </submittedName>
</protein>
<name>D8UJV9_VOLCA</name>
<dbReference type="Pfam" id="PF10294">
    <property type="entry name" value="Methyltransf_16"/>
    <property type="match status" value="1"/>
</dbReference>